<dbReference type="SMART" id="SM01194">
    <property type="entry name" value="eRF1_1"/>
    <property type="match status" value="1"/>
</dbReference>
<dbReference type="EC" id="3.1.-.-" evidence="9"/>
<dbReference type="InterPro" id="IPR038069">
    <property type="entry name" value="Pelota/DOM34_N"/>
</dbReference>
<dbReference type="GO" id="GO:0070481">
    <property type="term" value="P:nuclear-transcribed mRNA catabolic process, non-stop decay"/>
    <property type="evidence" value="ECO:0007669"/>
    <property type="project" value="InterPro"/>
</dbReference>
<dbReference type="EMBL" id="CP096115">
    <property type="protein sequence ID" value="UUX91839.1"/>
    <property type="molecule type" value="Genomic_DNA"/>
</dbReference>
<comment type="subunit">
    <text evidence="9">Monomer.</text>
</comment>
<evidence type="ECO:0000313" key="12">
    <source>
        <dbReference type="Proteomes" id="UP001060368"/>
    </source>
</evidence>
<dbReference type="Gene3D" id="3.30.420.60">
    <property type="entry name" value="eRF1 domain 2"/>
    <property type="match status" value="1"/>
</dbReference>
<evidence type="ECO:0000256" key="2">
    <source>
        <dbReference type="ARBA" id="ARBA00004496"/>
    </source>
</evidence>
<dbReference type="GO" id="GO:0005737">
    <property type="term" value="C:cytoplasm"/>
    <property type="evidence" value="ECO:0007669"/>
    <property type="project" value="UniProtKB-SubCell"/>
</dbReference>
<organism evidence="11 12">
    <name type="scientific">Methanoplanus endosymbiosus</name>
    <dbReference type="NCBI Taxonomy" id="33865"/>
    <lineage>
        <taxon>Archaea</taxon>
        <taxon>Methanobacteriati</taxon>
        <taxon>Methanobacteriota</taxon>
        <taxon>Stenosarchaea group</taxon>
        <taxon>Methanomicrobia</taxon>
        <taxon>Methanomicrobiales</taxon>
        <taxon>Methanomicrobiaceae</taxon>
        <taxon>Methanoplanus</taxon>
    </lineage>
</organism>
<keyword evidence="6 9" id="KW-0479">Metal-binding</keyword>
<dbReference type="SUPFAM" id="SSF55315">
    <property type="entry name" value="L30e-like"/>
    <property type="match status" value="1"/>
</dbReference>
<gene>
    <name evidence="9" type="primary">pelA</name>
    <name evidence="11" type="ORF">L6E24_10770</name>
</gene>
<proteinExistence type="inferred from homology"/>
<dbReference type="GO" id="GO:0071025">
    <property type="term" value="P:RNA surveillance"/>
    <property type="evidence" value="ECO:0007669"/>
    <property type="project" value="InterPro"/>
</dbReference>
<accession>A0A9E7PMU1</accession>
<feature type="domain" description="eRF1/Pelota-like N-terminal" evidence="10">
    <location>
        <begin position="1"/>
        <end position="126"/>
    </location>
</feature>
<evidence type="ECO:0000256" key="9">
    <source>
        <dbReference type="HAMAP-Rule" id="MF_01853"/>
    </source>
</evidence>
<keyword evidence="4 9" id="KW-0963">Cytoplasm</keyword>
<dbReference type="Gene3D" id="2.30.30.870">
    <property type="entry name" value="Pelota, domain A"/>
    <property type="match status" value="1"/>
</dbReference>
<dbReference type="Pfam" id="PF26356">
    <property type="entry name" value="Pelota_N"/>
    <property type="match status" value="1"/>
</dbReference>
<dbReference type="AlphaFoldDB" id="A0A9E7PMU1"/>
<keyword evidence="7 9" id="KW-0255">Endonuclease</keyword>
<comment type="domain">
    <text evidence="9">The N-terminal domain has the RNA-binding Sm fold. It harbors the endoribonuclease activity.</text>
</comment>
<dbReference type="PANTHER" id="PTHR10853">
    <property type="entry name" value="PELOTA"/>
    <property type="match status" value="1"/>
</dbReference>
<name>A0A9E7PMU1_9EURY</name>
<dbReference type="GO" id="GO:0016787">
    <property type="term" value="F:hydrolase activity"/>
    <property type="evidence" value="ECO:0007669"/>
    <property type="project" value="UniProtKB-KW"/>
</dbReference>
<comment type="function">
    <text evidence="9">May function in recognizing stalled ribosomes, interact with stem-loop structures in stalled mRNA molecules, and effect endonucleolytic cleavage of the mRNA. May play a role in the release non-functional ribosomes and degradation of damaged mRNAs. Has endoribonuclease activity.</text>
</comment>
<comment type="cofactor">
    <cofactor evidence="1 9">
        <name>a divalent metal cation</name>
        <dbReference type="ChEBI" id="CHEBI:60240"/>
    </cofactor>
</comment>
<dbReference type="GO" id="GO:0070966">
    <property type="term" value="P:nuclear-transcribed mRNA catabolic process, no-go decay"/>
    <property type="evidence" value="ECO:0007669"/>
    <property type="project" value="InterPro"/>
</dbReference>
<dbReference type="GO" id="GO:0070651">
    <property type="term" value="P:nonfunctional rRNA decay"/>
    <property type="evidence" value="ECO:0007669"/>
    <property type="project" value="TreeGrafter"/>
</dbReference>
<dbReference type="InterPro" id="IPR042226">
    <property type="entry name" value="eFR1_2_sf"/>
</dbReference>
<dbReference type="InterPro" id="IPR005142">
    <property type="entry name" value="eRF1_3"/>
</dbReference>
<dbReference type="RefSeq" id="WP_257741989.1">
    <property type="nucleotide sequence ID" value="NZ_CP096115.1"/>
</dbReference>
<sequence length="340" mass="37369">MKSEFCGLKRNFGEIKLFPETLDDLWHLKHLIAPGDLVFATTFRSIDSATDKARPEKTEKKPVRLGIRIEKVEFHQNSGRLRAGGLIEHGPDTGFHHSLNLESGHEISVIKNWTSYDLERIDRAVKASSLGLIHILTVEEGEAELFRLRQFGPEQVTAILGGSGKREGLDSRKEFFLEVYGFLSAITGPVVVAGPGFVKDDFISFLKSKDAELAERCITAETRRIGRGAVQEVIGLGITGRINEDIQLAREVKAVDELLKRISTGGAVAYGVSEVRQAIDYGAVDEVLVCDSLLRDNNISALLETAENMRAGIVVLSTEFEPGSRLEALGGIAALLRFKI</sequence>
<keyword evidence="8 9" id="KW-0378">Hydrolase</keyword>
<dbReference type="SUPFAM" id="SSF53137">
    <property type="entry name" value="Translational machinery components"/>
    <property type="match status" value="1"/>
</dbReference>
<evidence type="ECO:0000313" key="11">
    <source>
        <dbReference type="EMBL" id="UUX91839.1"/>
    </source>
</evidence>
<keyword evidence="12" id="KW-1185">Reference proteome</keyword>
<dbReference type="GO" id="GO:0046872">
    <property type="term" value="F:metal ion binding"/>
    <property type="evidence" value="ECO:0007669"/>
    <property type="project" value="UniProtKB-UniRule"/>
</dbReference>
<evidence type="ECO:0000256" key="3">
    <source>
        <dbReference type="ARBA" id="ARBA00009504"/>
    </source>
</evidence>
<evidence type="ECO:0000256" key="4">
    <source>
        <dbReference type="ARBA" id="ARBA00022490"/>
    </source>
</evidence>
<dbReference type="InterPro" id="IPR005140">
    <property type="entry name" value="eRF1_Pelota-like_N"/>
</dbReference>
<reference evidence="11" key="1">
    <citation type="submission" date="2022-04" db="EMBL/GenBank/DDBJ databases">
        <title>Complete genome of Methanoplanus endosymbiosus DSM 3599.</title>
        <authorList>
            <person name="Chen S.-C."/>
            <person name="You Y.-T."/>
            <person name="Zhou Y.-Z."/>
            <person name="Lai M.-C."/>
        </authorList>
    </citation>
    <scope>NUCLEOTIDE SEQUENCE</scope>
    <source>
        <strain evidence="11">DSM 3599</strain>
    </source>
</reference>
<dbReference type="NCBIfam" id="TIGR00111">
    <property type="entry name" value="pelota"/>
    <property type="match status" value="1"/>
</dbReference>
<dbReference type="KEGG" id="mend:L6E24_10770"/>
<dbReference type="InterPro" id="IPR023521">
    <property type="entry name" value="Pelota_arc"/>
</dbReference>
<comment type="subcellular location">
    <subcellularLocation>
        <location evidence="2 9">Cytoplasm</location>
    </subcellularLocation>
</comment>
<dbReference type="GO" id="GO:0032790">
    <property type="term" value="P:ribosome disassembly"/>
    <property type="evidence" value="ECO:0007669"/>
    <property type="project" value="TreeGrafter"/>
</dbReference>
<dbReference type="InterPro" id="IPR004405">
    <property type="entry name" value="TF_pelota"/>
</dbReference>
<protein>
    <recommendedName>
        <fullName evidence="9">Protein pelota homolog</fullName>
        <ecNumber evidence="9">3.1.-.-</ecNumber>
    </recommendedName>
</protein>
<dbReference type="GeneID" id="74308189"/>
<dbReference type="PANTHER" id="PTHR10853:SF0">
    <property type="entry name" value="PROTEIN PELOTA HOMOLOG"/>
    <property type="match status" value="1"/>
</dbReference>
<evidence type="ECO:0000259" key="10">
    <source>
        <dbReference type="SMART" id="SM01194"/>
    </source>
</evidence>
<comment type="similarity">
    <text evidence="3 9">Belongs to the eukaryotic release factor 1 family. Pelota subfamily.</text>
</comment>
<dbReference type="GO" id="GO:0004519">
    <property type="term" value="F:endonuclease activity"/>
    <property type="evidence" value="ECO:0007669"/>
    <property type="project" value="UniProtKB-UniRule"/>
</dbReference>
<evidence type="ECO:0000256" key="1">
    <source>
        <dbReference type="ARBA" id="ARBA00001968"/>
    </source>
</evidence>
<evidence type="ECO:0000256" key="6">
    <source>
        <dbReference type="ARBA" id="ARBA00022723"/>
    </source>
</evidence>
<dbReference type="InterPro" id="IPR029064">
    <property type="entry name" value="Ribosomal_eL30-like_sf"/>
</dbReference>
<evidence type="ECO:0000256" key="8">
    <source>
        <dbReference type="ARBA" id="ARBA00022801"/>
    </source>
</evidence>
<dbReference type="Pfam" id="PF03465">
    <property type="entry name" value="eRF1_3"/>
    <property type="match status" value="1"/>
</dbReference>
<dbReference type="Proteomes" id="UP001060368">
    <property type="component" value="Chromosome"/>
</dbReference>
<dbReference type="SUPFAM" id="SSF159065">
    <property type="entry name" value="Dom34/Pelota N-terminal domain-like"/>
    <property type="match status" value="1"/>
</dbReference>
<keyword evidence="5 9" id="KW-0540">Nuclease</keyword>
<dbReference type="HAMAP" id="MF_01853">
    <property type="entry name" value="PelO"/>
    <property type="match status" value="1"/>
</dbReference>
<dbReference type="Gene3D" id="3.30.1330.30">
    <property type="match status" value="1"/>
</dbReference>
<evidence type="ECO:0000256" key="7">
    <source>
        <dbReference type="ARBA" id="ARBA00022759"/>
    </source>
</evidence>
<dbReference type="InterPro" id="IPR058547">
    <property type="entry name" value="Pelota_N"/>
</dbReference>
<evidence type="ECO:0000256" key="5">
    <source>
        <dbReference type="ARBA" id="ARBA00022722"/>
    </source>
</evidence>